<sequence>MMQQEQQRQEQQEQWPSVKLKVLCLHGYQQNAEIFREKSGSFRSSLKKYFDFGKRLHVVTFFLALHFYSTLCLP</sequence>
<evidence type="ECO:0000313" key="3">
    <source>
        <dbReference type="Proteomes" id="UP000271098"/>
    </source>
</evidence>
<dbReference type="Pfam" id="PF03959">
    <property type="entry name" value="FSH1"/>
    <property type="match status" value="1"/>
</dbReference>
<gene>
    <name evidence="2" type="ORF">GPUH_LOCUS12643</name>
</gene>
<dbReference type="OrthoDB" id="414698at2759"/>
<dbReference type="Gene3D" id="3.40.50.1820">
    <property type="entry name" value="alpha/beta hydrolase"/>
    <property type="match status" value="1"/>
</dbReference>
<evidence type="ECO:0000313" key="4">
    <source>
        <dbReference type="WBParaSite" id="GPUH_0001265401-mRNA-1"/>
    </source>
</evidence>
<protein>
    <submittedName>
        <fullName evidence="4">FSH1 domain-containing protein</fullName>
    </submittedName>
</protein>
<evidence type="ECO:0000259" key="1">
    <source>
        <dbReference type="Pfam" id="PF03959"/>
    </source>
</evidence>
<feature type="domain" description="Serine hydrolase" evidence="1">
    <location>
        <begin position="18"/>
        <end position="52"/>
    </location>
</feature>
<proteinExistence type="predicted"/>
<dbReference type="EMBL" id="UYRT01079485">
    <property type="protein sequence ID" value="VDN20814.1"/>
    <property type="molecule type" value="Genomic_DNA"/>
</dbReference>
<dbReference type="AlphaFoldDB" id="A0A183DV99"/>
<reference evidence="4" key="1">
    <citation type="submission" date="2016-06" db="UniProtKB">
        <authorList>
            <consortium name="WormBaseParasite"/>
        </authorList>
    </citation>
    <scope>IDENTIFICATION</scope>
</reference>
<dbReference type="Proteomes" id="UP000271098">
    <property type="component" value="Unassembled WGS sequence"/>
</dbReference>
<dbReference type="InterPro" id="IPR005645">
    <property type="entry name" value="FSH-like_dom"/>
</dbReference>
<dbReference type="InterPro" id="IPR029058">
    <property type="entry name" value="AB_hydrolase_fold"/>
</dbReference>
<evidence type="ECO:0000313" key="2">
    <source>
        <dbReference type="EMBL" id="VDN20814.1"/>
    </source>
</evidence>
<organism evidence="4">
    <name type="scientific">Gongylonema pulchrum</name>
    <dbReference type="NCBI Taxonomy" id="637853"/>
    <lineage>
        <taxon>Eukaryota</taxon>
        <taxon>Metazoa</taxon>
        <taxon>Ecdysozoa</taxon>
        <taxon>Nematoda</taxon>
        <taxon>Chromadorea</taxon>
        <taxon>Rhabditida</taxon>
        <taxon>Spirurina</taxon>
        <taxon>Spiruromorpha</taxon>
        <taxon>Spiruroidea</taxon>
        <taxon>Gongylonematidae</taxon>
        <taxon>Gongylonema</taxon>
    </lineage>
</organism>
<name>A0A183DV99_9BILA</name>
<reference evidence="2 3" key="2">
    <citation type="submission" date="2018-11" db="EMBL/GenBank/DDBJ databases">
        <authorList>
            <consortium name="Pathogen Informatics"/>
        </authorList>
    </citation>
    <scope>NUCLEOTIDE SEQUENCE [LARGE SCALE GENOMIC DNA]</scope>
</reference>
<dbReference type="WBParaSite" id="GPUH_0001265401-mRNA-1">
    <property type="protein sequence ID" value="GPUH_0001265401-mRNA-1"/>
    <property type="gene ID" value="GPUH_0001265401"/>
</dbReference>
<keyword evidence="3" id="KW-1185">Reference proteome</keyword>
<accession>A0A183DV99</accession>